<protein>
    <recommendedName>
        <fullName evidence="3">aldehyde dehydrogenase (NAD(+))</fullName>
        <ecNumber evidence="3">1.2.1.3</ecNumber>
    </recommendedName>
</protein>
<dbReference type="GO" id="GO:0004029">
    <property type="term" value="F:aldehyde dehydrogenase (NAD+) activity"/>
    <property type="evidence" value="ECO:0007669"/>
    <property type="project" value="UniProtKB-EC"/>
</dbReference>
<evidence type="ECO:0000256" key="3">
    <source>
        <dbReference type="ARBA" id="ARBA00024226"/>
    </source>
</evidence>
<organism evidence="8 9">
    <name type="scientific">Mycolicibacterium agri</name>
    <name type="common">Mycobacterium agri</name>
    <dbReference type="NCBI Taxonomy" id="36811"/>
    <lineage>
        <taxon>Bacteria</taxon>
        <taxon>Bacillati</taxon>
        <taxon>Actinomycetota</taxon>
        <taxon>Actinomycetes</taxon>
        <taxon>Mycobacteriales</taxon>
        <taxon>Mycobacteriaceae</taxon>
        <taxon>Mycolicibacterium</taxon>
    </lineage>
</organism>
<dbReference type="PANTHER" id="PTHR42804:SF1">
    <property type="entry name" value="ALDEHYDE DEHYDROGENASE-RELATED"/>
    <property type="match status" value="1"/>
</dbReference>
<evidence type="ECO:0000313" key="8">
    <source>
        <dbReference type="EMBL" id="GFG49432.1"/>
    </source>
</evidence>
<dbReference type="Gene3D" id="3.40.605.10">
    <property type="entry name" value="Aldehyde Dehydrogenase, Chain A, domain 1"/>
    <property type="match status" value="1"/>
</dbReference>
<dbReference type="EC" id="1.2.1.3" evidence="3"/>
<dbReference type="Pfam" id="PF00171">
    <property type="entry name" value="Aldedh"/>
    <property type="match status" value="1"/>
</dbReference>
<accession>A0A7I9VVH2</accession>
<dbReference type="Gene3D" id="3.40.309.10">
    <property type="entry name" value="Aldehyde Dehydrogenase, Chain A, domain 2"/>
    <property type="match status" value="1"/>
</dbReference>
<evidence type="ECO:0000256" key="5">
    <source>
        <dbReference type="PROSITE-ProRule" id="PRU10007"/>
    </source>
</evidence>
<comment type="similarity">
    <text evidence="1 6">Belongs to the aldehyde dehydrogenase family.</text>
</comment>
<dbReference type="SUPFAM" id="SSF53720">
    <property type="entry name" value="ALDH-like"/>
    <property type="match status" value="1"/>
</dbReference>
<dbReference type="InterPro" id="IPR016161">
    <property type="entry name" value="Ald_DH/histidinol_DH"/>
</dbReference>
<dbReference type="InterPro" id="IPR016160">
    <property type="entry name" value="Ald_DH_CS_CYS"/>
</dbReference>
<sequence length="342" mass="35871">MRRAPVGVCAGIVPWNVPLYIMAMKLGPCLASGSTMVLKPAPESAFDPYLLAEAVLDAGLPPGVVNIVAASREASEHIVTHSGVDKVSFTGSTATGARIGELCGAQIKRVTLELGGKSAAIVLDDVDLDAQLQNIIMAGLLNNGQACAAQTRILAPRTRYRELVDALAAGVGAMTVGDPNDPETAVGPVVAERQRDKIVGLLEAGKGEGAKLAVGGGTPAHLEKGWFIEPTVFYDVDNAMRIAREEIFGPVLSVIPYETEDDAVRIANDSDYGLSGSVWTADVEHGAQVAARLRTGTVPVNSAMLADFKSPFGGFKKSGIGRECGPEGIDPYIEYQSIIYPN</sequence>
<dbReference type="FunFam" id="3.40.309.10:FF:000012">
    <property type="entry name" value="Betaine aldehyde dehydrogenase"/>
    <property type="match status" value="1"/>
</dbReference>
<dbReference type="InterPro" id="IPR016162">
    <property type="entry name" value="Ald_DH_N"/>
</dbReference>
<evidence type="ECO:0000256" key="2">
    <source>
        <dbReference type="ARBA" id="ARBA00023002"/>
    </source>
</evidence>
<name>A0A7I9VVH2_MYCAG</name>
<dbReference type="AlphaFoldDB" id="A0A7I9VVH2"/>
<gene>
    <name evidence="8" type="ORF">MAGR_08730</name>
</gene>
<evidence type="ECO:0000259" key="7">
    <source>
        <dbReference type="Pfam" id="PF00171"/>
    </source>
</evidence>
<feature type="active site" evidence="5">
    <location>
        <position position="113"/>
    </location>
</feature>
<evidence type="ECO:0000256" key="1">
    <source>
        <dbReference type="ARBA" id="ARBA00009986"/>
    </source>
</evidence>
<dbReference type="InterPro" id="IPR016163">
    <property type="entry name" value="Ald_DH_C"/>
</dbReference>
<comment type="catalytic activity">
    <reaction evidence="4">
        <text>an aldehyde + NAD(+) + H2O = a carboxylate + NADH + 2 H(+)</text>
        <dbReference type="Rhea" id="RHEA:16185"/>
        <dbReference type="ChEBI" id="CHEBI:15377"/>
        <dbReference type="ChEBI" id="CHEBI:15378"/>
        <dbReference type="ChEBI" id="CHEBI:17478"/>
        <dbReference type="ChEBI" id="CHEBI:29067"/>
        <dbReference type="ChEBI" id="CHEBI:57540"/>
        <dbReference type="ChEBI" id="CHEBI:57945"/>
        <dbReference type="EC" id="1.2.1.3"/>
    </reaction>
</comment>
<reference evidence="8 9" key="1">
    <citation type="journal article" date="2019" name="Emerg. Microbes Infect.">
        <title>Comprehensive subspecies identification of 175 nontuberculous mycobacteria species based on 7547 genomic profiles.</title>
        <authorList>
            <person name="Matsumoto Y."/>
            <person name="Kinjo T."/>
            <person name="Motooka D."/>
            <person name="Nabeya D."/>
            <person name="Jung N."/>
            <person name="Uechi K."/>
            <person name="Horii T."/>
            <person name="Iida T."/>
            <person name="Fujita J."/>
            <person name="Nakamura S."/>
        </authorList>
    </citation>
    <scope>NUCLEOTIDE SEQUENCE [LARGE SCALE GENOMIC DNA]</scope>
    <source>
        <strain evidence="8 9">JCM 6377</strain>
    </source>
</reference>
<dbReference type="PROSITE" id="PS00070">
    <property type="entry name" value="ALDEHYDE_DEHYDR_CYS"/>
    <property type="match status" value="1"/>
</dbReference>
<dbReference type="InterPro" id="IPR015590">
    <property type="entry name" value="Aldehyde_DH_dom"/>
</dbReference>
<dbReference type="Proteomes" id="UP000465302">
    <property type="component" value="Unassembled WGS sequence"/>
</dbReference>
<dbReference type="PROSITE" id="PS00687">
    <property type="entry name" value="ALDEHYDE_DEHYDR_GLU"/>
    <property type="match status" value="1"/>
</dbReference>
<dbReference type="InterPro" id="IPR029510">
    <property type="entry name" value="Ald_DH_CS_GLU"/>
</dbReference>
<feature type="domain" description="Aldehyde dehydrogenase" evidence="7">
    <location>
        <begin position="2"/>
        <end position="338"/>
    </location>
</feature>
<evidence type="ECO:0000256" key="6">
    <source>
        <dbReference type="RuleBase" id="RU003345"/>
    </source>
</evidence>
<comment type="caution">
    <text evidence="8">The sequence shown here is derived from an EMBL/GenBank/DDBJ whole genome shotgun (WGS) entry which is preliminary data.</text>
</comment>
<dbReference type="PANTHER" id="PTHR42804">
    <property type="entry name" value="ALDEHYDE DEHYDROGENASE"/>
    <property type="match status" value="1"/>
</dbReference>
<evidence type="ECO:0000256" key="4">
    <source>
        <dbReference type="ARBA" id="ARBA00049194"/>
    </source>
</evidence>
<dbReference type="EMBL" id="BLKS01000001">
    <property type="protein sequence ID" value="GFG49432.1"/>
    <property type="molecule type" value="Genomic_DNA"/>
</dbReference>
<evidence type="ECO:0000313" key="9">
    <source>
        <dbReference type="Proteomes" id="UP000465302"/>
    </source>
</evidence>
<keyword evidence="2 6" id="KW-0560">Oxidoreductase</keyword>
<proteinExistence type="inferred from homology"/>